<feature type="transmembrane region" description="Helical" evidence="5">
    <location>
        <begin position="37"/>
        <end position="64"/>
    </location>
</feature>
<dbReference type="Proteomes" id="UP001354989">
    <property type="component" value="Chromosome"/>
</dbReference>
<dbReference type="InterPro" id="IPR050597">
    <property type="entry name" value="Cytochrome_c_Oxidase_Subunit"/>
</dbReference>
<dbReference type="SUPFAM" id="SSF46626">
    <property type="entry name" value="Cytochrome c"/>
    <property type="match status" value="1"/>
</dbReference>
<name>A0ABN6LBI7_9BACT</name>
<evidence type="ECO:0000256" key="2">
    <source>
        <dbReference type="ARBA" id="ARBA00022723"/>
    </source>
</evidence>
<dbReference type="InterPro" id="IPR036909">
    <property type="entry name" value="Cyt_c-like_dom_sf"/>
</dbReference>
<reference evidence="8 9" key="1">
    <citation type="submission" date="2021-12" db="EMBL/GenBank/DDBJ databases">
        <title>Genome sequencing of bacteria with rrn-lacking chromosome and rrn-plasmid.</title>
        <authorList>
            <person name="Anda M."/>
            <person name="Iwasaki W."/>
        </authorList>
    </citation>
    <scope>NUCLEOTIDE SEQUENCE [LARGE SCALE GENOMIC DNA]</scope>
    <source>
        <strain evidence="8 9">NBRC 101262</strain>
    </source>
</reference>
<feature type="signal peptide" evidence="6">
    <location>
        <begin position="1"/>
        <end position="27"/>
    </location>
</feature>
<keyword evidence="5" id="KW-0812">Transmembrane</keyword>
<evidence type="ECO:0000313" key="9">
    <source>
        <dbReference type="Proteomes" id="UP001354989"/>
    </source>
</evidence>
<feature type="domain" description="Cytochrome c" evidence="7">
    <location>
        <begin position="182"/>
        <end position="262"/>
    </location>
</feature>
<keyword evidence="6" id="KW-0732">Signal</keyword>
<keyword evidence="1 4" id="KW-0349">Heme</keyword>
<dbReference type="PROSITE" id="PS51007">
    <property type="entry name" value="CYTC"/>
    <property type="match status" value="1"/>
</dbReference>
<dbReference type="Pfam" id="PF14715">
    <property type="entry name" value="FixP_N"/>
    <property type="match status" value="1"/>
</dbReference>
<keyword evidence="2 4" id="KW-0479">Metal-binding</keyword>
<dbReference type="Pfam" id="PF13442">
    <property type="entry name" value="Cytochrome_CBB3"/>
    <property type="match status" value="1"/>
</dbReference>
<evidence type="ECO:0000256" key="1">
    <source>
        <dbReference type="ARBA" id="ARBA00022617"/>
    </source>
</evidence>
<keyword evidence="5" id="KW-0472">Membrane</keyword>
<dbReference type="PANTHER" id="PTHR33751:SF1">
    <property type="entry name" value="CBB3-TYPE CYTOCHROME C OXIDASE SUBUNIT FIXP"/>
    <property type="match status" value="1"/>
</dbReference>
<evidence type="ECO:0000256" key="4">
    <source>
        <dbReference type="PROSITE-ProRule" id="PRU00433"/>
    </source>
</evidence>
<dbReference type="PANTHER" id="PTHR33751">
    <property type="entry name" value="CBB3-TYPE CYTOCHROME C OXIDASE SUBUNIT FIXP"/>
    <property type="match status" value="1"/>
</dbReference>
<feature type="transmembrane region" description="Helical" evidence="5">
    <location>
        <begin position="127"/>
        <end position="146"/>
    </location>
</feature>
<accession>A0ABN6LBI7</accession>
<proteinExistence type="predicted"/>
<dbReference type="EMBL" id="AP025292">
    <property type="protein sequence ID" value="BDD00322.1"/>
    <property type="molecule type" value="Genomic_DNA"/>
</dbReference>
<keyword evidence="5" id="KW-1133">Transmembrane helix</keyword>
<evidence type="ECO:0000256" key="6">
    <source>
        <dbReference type="SAM" id="SignalP"/>
    </source>
</evidence>
<dbReference type="InterPro" id="IPR009056">
    <property type="entry name" value="Cyt_c-like_dom"/>
</dbReference>
<evidence type="ECO:0000256" key="3">
    <source>
        <dbReference type="ARBA" id="ARBA00023004"/>
    </source>
</evidence>
<dbReference type="Gene3D" id="6.10.280.130">
    <property type="match status" value="1"/>
</dbReference>
<keyword evidence="9" id="KW-1185">Reference proteome</keyword>
<dbReference type="RefSeq" id="WP_332919516.1">
    <property type="nucleotide sequence ID" value="NZ_AP025292.1"/>
</dbReference>
<organism evidence="8 9">
    <name type="scientific">Persicobacter psychrovividus</name>
    <dbReference type="NCBI Taxonomy" id="387638"/>
    <lineage>
        <taxon>Bacteria</taxon>
        <taxon>Pseudomonadati</taxon>
        <taxon>Bacteroidota</taxon>
        <taxon>Cytophagia</taxon>
        <taxon>Cytophagales</taxon>
        <taxon>Persicobacteraceae</taxon>
        <taxon>Persicobacter</taxon>
    </lineage>
</organism>
<evidence type="ECO:0000256" key="5">
    <source>
        <dbReference type="SAM" id="Phobius"/>
    </source>
</evidence>
<dbReference type="InterPro" id="IPR032858">
    <property type="entry name" value="CcoP_N"/>
</dbReference>
<evidence type="ECO:0000313" key="8">
    <source>
        <dbReference type="EMBL" id="BDD00322.1"/>
    </source>
</evidence>
<dbReference type="Gene3D" id="1.10.760.10">
    <property type="entry name" value="Cytochrome c-like domain"/>
    <property type="match status" value="1"/>
</dbReference>
<gene>
    <name evidence="8" type="primary">ccoP</name>
    <name evidence="8" type="ORF">PEPS_26020</name>
</gene>
<keyword evidence="3 4" id="KW-0408">Iron</keyword>
<protein>
    <submittedName>
        <fullName evidence="8">Cytochrome c oxidase subunit III</fullName>
    </submittedName>
</protein>
<evidence type="ECO:0000259" key="7">
    <source>
        <dbReference type="PROSITE" id="PS51007"/>
    </source>
</evidence>
<sequence length="280" mass="30236">MKSKALKYMSIMCVALVLGMLPETAFAQAAGGTDQMSILKIVLGLTTIVSIAVLLVTLFTLKVVKSVMDNEAKKKAEAEGVPHVKQDWWWNIANDAVPIEEEKNILLDHNYDGIQELDNHLPPWWKGLFAATVVFAVVYVGIFHVFKVAPLSGEAYDIEVAQAALKAASVDETNVTLLTDDKAIDHGSEIFAKKCVACHAADGGGGIGPNLTDEYWIHGGDIKDVFKVVKDGGRPGKGMISWKKQLSPKDIQSVASYILTLQGTTPAKAKAPEGDLYSAK</sequence>
<feature type="chain" id="PRO_5047474401" evidence="6">
    <location>
        <begin position="28"/>
        <end position="280"/>
    </location>
</feature>
<dbReference type="InterPro" id="IPR038414">
    <property type="entry name" value="CcoP_N_sf"/>
</dbReference>